<organism evidence="1 2">
    <name type="scientific">Methanooceanicella nereidis</name>
    <dbReference type="NCBI Taxonomy" id="2052831"/>
    <lineage>
        <taxon>Archaea</taxon>
        <taxon>Methanobacteriati</taxon>
        <taxon>Methanobacteriota</taxon>
        <taxon>Stenosarchaea group</taxon>
        <taxon>Methanomicrobia</taxon>
        <taxon>Methanocellales</taxon>
        <taxon>Methanocellaceae</taxon>
        <taxon>Methanooceanicella</taxon>
    </lineage>
</organism>
<dbReference type="Proteomes" id="UP001320159">
    <property type="component" value="Unassembled WGS sequence"/>
</dbReference>
<evidence type="ECO:0000313" key="2">
    <source>
        <dbReference type="Proteomes" id="UP001320159"/>
    </source>
</evidence>
<keyword evidence="2" id="KW-1185">Reference proteome</keyword>
<dbReference type="AlphaFoldDB" id="A0AAP2RA49"/>
<protein>
    <submittedName>
        <fullName evidence="1">Uncharacterized protein</fullName>
    </submittedName>
</protein>
<name>A0AAP2RA49_9EURY</name>
<reference evidence="1 2" key="1">
    <citation type="submission" date="2017-11" db="EMBL/GenBank/DDBJ databases">
        <title>Isolation and Characterization of Family Methanocellaceae Species from Potential Methane Hydrate Area Offshore Southwestern Taiwan.</title>
        <authorList>
            <person name="Zhang W.-L."/>
            <person name="Chen W.-C."/>
            <person name="Lai M.-C."/>
            <person name="Chen S.-C."/>
        </authorList>
    </citation>
    <scope>NUCLEOTIDE SEQUENCE [LARGE SCALE GENOMIC DNA]</scope>
    <source>
        <strain evidence="1 2">CWC-04</strain>
    </source>
</reference>
<gene>
    <name evidence="1" type="ORF">CUJ83_00770</name>
</gene>
<comment type="caution">
    <text evidence="1">The sequence shown here is derived from an EMBL/GenBank/DDBJ whole genome shotgun (WGS) entry which is preliminary data.</text>
</comment>
<evidence type="ECO:0000313" key="1">
    <source>
        <dbReference type="EMBL" id="MCD1293528.1"/>
    </source>
</evidence>
<sequence>MRQNENLDIEIEYTGHICEDNAESYRIIHNSPHYRIGYGTTTVGENLFSFFVEVTLTLFNERPRVNIQTLEKDLMIIKELHRRGYTLNCHDDACISAELIVSPQKIKSEYEDVKTLIEDILAKNY</sequence>
<dbReference type="EMBL" id="PGCK01000001">
    <property type="protein sequence ID" value="MCD1293528.1"/>
    <property type="molecule type" value="Genomic_DNA"/>
</dbReference>
<dbReference type="RefSeq" id="WP_230739447.1">
    <property type="nucleotide sequence ID" value="NZ_PGCK01000001.1"/>
</dbReference>
<proteinExistence type="predicted"/>
<accession>A0AAP2RA49</accession>